<sequence>MHQMRHAPKGVKIVGFLAALLLLAGGGYMLYTTQNSSDGGELCAQVITKATNPETGEVKEFPTPCDVPDGWTLTLGPKEGGMFSVGDETWERVRDDENGISFAARVDPDGYILIQPPKSEQDTSAFIKAYILFNRAEYEDAQGRENSEGPPFISILIFDNESGQSPREWAESNSGLANTALIQGEIADVALGEAEAIHYSADGLYMSENYIASHNDKLYFLIGSYATAEQKIREDFKTLIDTITFF</sequence>
<organism evidence="1 2">
    <name type="scientific">Candidatus Kaiserbacteria bacterium CG10_big_fil_rev_8_21_14_0_10_49_17</name>
    <dbReference type="NCBI Taxonomy" id="1974609"/>
    <lineage>
        <taxon>Bacteria</taxon>
        <taxon>Candidatus Kaiseribacteriota</taxon>
    </lineage>
</organism>
<dbReference type="EMBL" id="PFBJ01000006">
    <property type="protein sequence ID" value="PIT91233.1"/>
    <property type="molecule type" value="Genomic_DNA"/>
</dbReference>
<name>A0A2M6WEN6_9BACT</name>
<accession>A0A2M6WEN6</accession>
<protein>
    <recommendedName>
        <fullName evidence="3">PsbP C-terminal domain-containing protein</fullName>
    </recommendedName>
</protein>
<comment type="caution">
    <text evidence="1">The sequence shown here is derived from an EMBL/GenBank/DDBJ whole genome shotgun (WGS) entry which is preliminary data.</text>
</comment>
<gene>
    <name evidence="1" type="ORF">COU17_01235</name>
</gene>
<evidence type="ECO:0008006" key="3">
    <source>
        <dbReference type="Google" id="ProtNLM"/>
    </source>
</evidence>
<dbReference type="AlphaFoldDB" id="A0A2M6WEN6"/>
<evidence type="ECO:0000313" key="1">
    <source>
        <dbReference type="EMBL" id="PIT91233.1"/>
    </source>
</evidence>
<reference evidence="2" key="1">
    <citation type="submission" date="2017-09" db="EMBL/GenBank/DDBJ databases">
        <title>Depth-based differentiation of microbial function through sediment-hosted aquifers and enrichment of novel symbionts in the deep terrestrial subsurface.</title>
        <authorList>
            <person name="Probst A.J."/>
            <person name="Ladd B."/>
            <person name="Jarett J.K."/>
            <person name="Geller-Mcgrath D.E."/>
            <person name="Sieber C.M.K."/>
            <person name="Emerson J.B."/>
            <person name="Anantharaman K."/>
            <person name="Thomas B.C."/>
            <person name="Malmstrom R."/>
            <person name="Stieglmeier M."/>
            <person name="Klingl A."/>
            <person name="Woyke T."/>
            <person name="Ryan C.M."/>
            <person name="Banfield J.F."/>
        </authorList>
    </citation>
    <scope>NUCLEOTIDE SEQUENCE [LARGE SCALE GENOMIC DNA]</scope>
</reference>
<evidence type="ECO:0000313" key="2">
    <source>
        <dbReference type="Proteomes" id="UP000228809"/>
    </source>
</evidence>
<proteinExistence type="predicted"/>
<dbReference type="Proteomes" id="UP000228809">
    <property type="component" value="Unassembled WGS sequence"/>
</dbReference>